<dbReference type="SUPFAM" id="SSF54106">
    <property type="entry name" value="LysM domain"/>
    <property type="match status" value="1"/>
</dbReference>
<organism evidence="4 5">
    <name type="scientific">Lentilactobacillus kisonensis F0435</name>
    <dbReference type="NCBI Taxonomy" id="797516"/>
    <lineage>
        <taxon>Bacteria</taxon>
        <taxon>Bacillati</taxon>
        <taxon>Bacillota</taxon>
        <taxon>Bacilli</taxon>
        <taxon>Lactobacillales</taxon>
        <taxon>Lactobacillaceae</taxon>
        <taxon>Lentilactobacillus</taxon>
    </lineage>
</organism>
<keyword evidence="2" id="KW-1133">Transmembrane helix</keyword>
<feature type="transmembrane region" description="Helical" evidence="2">
    <location>
        <begin position="20"/>
        <end position="44"/>
    </location>
</feature>
<dbReference type="InterPro" id="IPR018392">
    <property type="entry name" value="LysM"/>
</dbReference>
<feature type="compositionally biased region" description="Polar residues" evidence="1">
    <location>
        <begin position="99"/>
        <end position="109"/>
    </location>
</feature>
<evidence type="ECO:0000256" key="2">
    <source>
        <dbReference type="SAM" id="Phobius"/>
    </source>
</evidence>
<keyword evidence="2" id="KW-0472">Membrane</keyword>
<evidence type="ECO:0000259" key="3">
    <source>
        <dbReference type="PROSITE" id="PS51782"/>
    </source>
</evidence>
<comment type="caution">
    <text evidence="4">The sequence shown here is derived from an EMBL/GenBank/DDBJ whole genome shotgun (WGS) entry which is preliminary data.</text>
</comment>
<feature type="domain" description="LysM" evidence="3">
    <location>
        <begin position="48"/>
        <end position="92"/>
    </location>
</feature>
<dbReference type="InterPro" id="IPR036779">
    <property type="entry name" value="LysM_dom_sf"/>
</dbReference>
<evidence type="ECO:0000313" key="5">
    <source>
        <dbReference type="Proteomes" id="UP000005025"/>
    </source>
</evidence>
<dbReference type="HOGENOM" id="CLU_1218509_0_0_9"/>
<dbReference type="EMBL" id="AGRJ01000178">
    <property type="protein sequence ID" value="EHO50435.1"/>
    <property type="molecule type" value="Genomic_DNA"/>
</dbReference>
<dbReference type="SMART" id="SM00257">
    <property type="entry name" value="LysM"/>
    <property type="match status" value="1"/>
</dbReference>
<dbReference type="AlphaFoldDB" id="H1LHH2"/>
<reference evidence="4 5" key="1">
    <citation type="submission" date="2011-09" db="EMBL/GenBank/DDBJ databases">
        <authorList>
            <person name="Weinstock G."/>
            <person name="Sodergren E."/>
            <person name="Clifton S."/>
            <person name="Fulton L."/>
            <person name="Fulton B."/>
            <person name="Courtney L."/>
            <person name="Fronick C."/>
            <person name="Harrison M."/>
            <person name="Strong C."/>
            <person name="Farmer C."/>
            <person name="Delahaunty K."/>
            <person name="Markovic C."/>
            <person name="Hall O."/>
            <person name="Minx P."/>
            <person name="Tomlinson C."/>
            <person name="Mitreva M."/>
            <person name="Hou S."/>
            <person name="Chen J."/>
            <person name="Wollam A."/>
            <person name="Pepin K.H."/>
            <person name="Johnson M."/>
            <person name="Bhonagiri V."/>
            <person name="Zhang X."/>
            <person name="Suruliraj S."/>
            <person name="Warren W."/>
            <person name="Chinwalla A."/>
            <person name="Mardis E.R."/>
            <person name="Wilson R.K."/>
        </authorList>
    </citation>
    <scope>NUCLEOTIDE SEQUENCE [LARGE SCALE GENOMIC DNA]</scope>
    <source>
        <strain evidence="4 5">F0435</strain>
    </source>
</reference>
<dbReference type="Gene3D" id="3.10.350.10">
    <property type="entry name" value="LysM domain"/>
    <property type="match status" value="1"/>
</dbReference>
<dbReference type="STRING" id="797516.HMPREF9104_02063"/>
<dbReference type="Proteomes" id="UP000005025">
    <property type="component" value="Unassembled WGS sequence"/>
</dbReference>
<evidence type="ECO:0000256" key="1">
    <source>
        <dbReference type="SAM" id="MobiDB-lite"/>
    </source>
</evidence>
<gene>
    <name evidence="4" type="ORF">HMPREF9104_02063</name>
</gene>
<dbReference type="Pfam" id="PF01476">
    <property type="entry name" value="LysM"/>
    <property type="match status" value="1"/>
</dbReference>
<sequence>MEASHFKFRVQNLVIENSKVVIIIKTSLLTLSVITCFLGLSGVVASADTYTVKSGDTVANIADKFNDTVSGITKRNNLSNADLIMVGQKLSVGKDTKASKTNMKTSTAIHNEHKDTVIADTASSSDNDSDNNSNSANDVTSSAIISPADFQSQGVVYQNGKKWTYYTGAAFADGTTNHGGYDADGYLIVAAPAEVPFGTHVQTPLGEGVVHDRGTAIVGNHYDLVMP</sequence>
<feature type="region of interest" description="Disordered" evidence="1">
    <location>
        <begin position="96"/>
        <end position="116"/>
    </location>
</feature>
<keyword evidence="2" id="KW-0812">Transmembrane</keyword>
<name>H1LHH2_9LACO</name>
<dbReference type="PROSITE" id="PS51782">
    <property type="entry name" value="LYSM"/>
    <property type="match status" value="1"/>
</dbReference>
<dbReference type="PATRIC" id="fig|797516.3.peg.1845"/>
<accession>H1LHH2</accession>
<dbReference type="CDD" id="cd00118">
    <property type="entry name" value="LysM"/>
    <property type="match status" value="1"/>
</dbReference>
<protein>
    <submittedName>
        <fullName evidence="4">LysM domain protein</fullName>
    </submittedName>
</protein>
<evidence type="ECO:0000313" key="4">
    <source>
        <dbReference type="EMBL" id="EHO50435.1"/>
    </source>
</evidence>
<proteinExistence type="predicted"/>